<dbReference type="Gene3D" id="3.60.10.10">
    <property type="entry name" value="Endonuclease/exonuclease/phosphatase"/>
    <property type="match status" value="1"/>
</dbReference>
<dbReference type="RefSeq" id="WP_253963608.1">
    <property type="nucleotide sequence ID" value="NZ_JALHBS010000033.1"/>
</dbReference>
<dbReference type="SUPFAM" id="SSF56219">
    <property type="entry name" value="DNase I-like"/>
    <property type="match status" value="1"/>
</dbReference>
<organism evidence="2 3">
    <name type="scientific">Aurantimonas marianensis</name>
    <dbReference type="NCBI Taxonomy" id="2920428"/>
    <lineage>
        <taxon>Bacteria</taxon>
        <taxon>Pseudomonadati</taxon>
        <taxon>Pseudomonadota</taxon>
        <taxon>Alphaproteobacteria</taxon>
        <taxon>Hyphomicrobiales</taxon>
        <taxon>Aurantimonadaceae</taxon>
        <taxon>Aurantimonas</taxon>
    </lineage>
</organism>
<name>A0A9X2HAD3_9HYPH</name>
<feature type="compositionally biased region" description="Basic and acidic residues" evidence="1">
    <location>
        <begin position="136"/>
        <end position="148"/>
    </location>
</feature>
<comment type="caution">
    <text evidence="2">The sequence shown here is derived from an EMBL/GenBank/DDBJ whole genome shotgun (WGS) entry which is preliminary data.</text>
</comment>
<protein>
    <recommendedName>
        <fullName evidence="4">Endonuclease/exonuclease/phosphatase domain-containing protein</fullName>
    </recommendedName>
</protein>
<feature type="compositionally biased region" description="Basic and acidic residues" evidence="1">
    <location>
        <begin position="173"/>
        <end position="182"/>
    </location>
</feature>
<evidence type="ECO:0000313" key="2">
    <source>
        <dbReference type="EMBL" id="MCP3054737.1"/>
    </source>
</evidence>
<evidence type="ECO:0008006" key="4">
    <source>
        <dbReference type="Google" id="ProtNLM"/>
    </source>
</evidence>
<dbReference type="Proteomes" id="UP001155220">
    <property type="component" value="Unassembled WGS sequence"/>
</dbReference>
<keyword evidence="3" id="KW-1185">Reference proteome</keyword>
<dbReference type="AlphaFoldDB" id="A0A9X2HAD3"/>
<sequence>MKLRLTTWNLEWLGQLLQGKTRTIPSRSKTVTSAAGKALQRLQKGRIAEEIRLIGPDILCIQEGPSVKRVGLLDDFCGTELDGEYVVIKRSASDKTGYQVSGSQGIWFLVSKRRLDLLRPMLLPIPKWREATEFESRFDPGKPGEHGETWPINHPYFKPDKRQPDPEDEEGDPPPRDLGDREHYHYRHPQVLVCQFGGRRVDFIGVHMKSKFSGEDYEAAAKARRDIAAENRAPTKKEAETIARAEQKAVEARIKLSTEAVDIRYYIDNRFRNEPYPAIFLMGDMNDGIGKEIFERKYLFHDLVSNLQGDVFFARRFLNHGLFDYRIDDPANYRWTVRFQDAWEPYRPAEILLDHIMFTQPVVGSDAFENSPVRVPPEAGRVDHAAHVAVNTAFDNADDHTSDHRPVSVDFEIADGLV</sequence>
<feature type="region of interest" description="Disordered" evidence="1">
    <location>
        <begin position="136"/>
        <end position="182"/>
    </location>
</feature>
<reference evidence="2" key="1">
    <citation type="submission" date="2022-03" db="EMBL/GenBank/DDBJ databases">
        <title>Aurantimonas Liuensis sp. Nov., isolated from the hadal seawater of the Mariana Trench.</title>
        <authorList>
            <person name="Liu R."/>
        </authorList>
    </citation>
    <scope>NUCLEOTIDE SEQUENCE</scope>
    <source>
        <strain evidence="2">LRZ36</strain>
    </source>
</reference>
<proteinExistence type="predicted"/>
<evidence type="ECO:0000256" key="1">
    <source>
        <dbReference type="SAM" id="MobiDB-lite"/>
    </source>
</evidence>
<evidence type="ECO:0000313" key="3">
    <source>
        <dbReference type="Proteomes" id="UP001155220"/>
    </source>
</evidence>
<dbReference type="EMBL" id="JALHBS010000033">
    <property type="protein sequence ID" value="MCP3054737.1"/>
    <property type="molecule type" value="Genomic_DNA"/>
</dbReference>
<gene>
    <name evidence="2" type="ORF">MJ956_06190</name>
</gene>
<accession>A0A9X2HAD3</accession>
<dbReference type="InterPro" id="IPR036691">
    <property type="entry name" value="Endo/exonu/phosph_ase_sf"/>
</dbReference>